<protein>
    <submittedName>
        <fullName evidence="1">Uncharacterized protein</fullName>
    </submittedName>
</protein>
<dbReference type="RefSeq" id="WP_171637399.1">
    <property type="nucleotide sequence ID" value="NZ_WHNY01000090.1"/>
</dbReference>
<name>A0ABX1XL41_9BACL</name>
<sequence length="214" mass="24467">MELIETYKRYRQNHVGIHTKVLDNHVHAGEFKESAKILGILNNNNRVVIESVAEQDAMYDFNIYSNIRSGKSTLSAFVDLYSPESNEEEKLLSAMLESHVSLYEVLEIHAEEGTLLITDILNGARNPIKLVDLSLSKSMSNNILIFTRLIDLGEFNMTSGLGFMFSANHKDFIMKRTQKMLKKMKTGDSMTDRFVVFFNLNRSDGIQVFFENVE</sequence>
<evidence type="ECO:0000313" key="2">
    <source>
        <dbReference type="Proteomes" id="UP000653578"/>
    </source>
</evidence>
<dbReference type="InterPro" id="IPR058292">
    <property type="entry name" value="DUF7986"/>
</dbReference>
<proteinExistence type="predicted"/>
<dbReference type="EMBL" id="WHNY01000090">
    <property type="protein sequence ID" value="NOU69237.1"/>
    <property type="molecule type" value="Genomic_DNA"/>
</dbReference>
<gene>
    <name evidence="1" type="ORF">GC096_35050</name>
</gene>
<comment type="caution">
    <text evidence="1">The sequence shown here is derived from an EMBL/GenBank/DDBJ whole genome shotgun (WGS) entry which is preliminary data.</text>
</comment>
<keyword evidence="2" id="KW-1185">Reference proteome</keyword>
<organism evidence="1 2">
    <name type="scientific">Paenibacillus plantarum</name>
    <dbReference type="NCBI Taxonomy" id="2654975"/>
    <lineage>
        <taxon>Bacteria</taxon>
        <taxon>Bacillati</taxon>
        <taxon>Bacillota</taxon>
        <taxon>Bacilli</taxon>
        <taxon>Bacillales</taxon>
        <taxon>Paenibacillaceae</taxon>
        <taxon>Paenibacillus</taxon>
    </lineage>
</organism>
<dbReference type="Pfam" id="PF25948">
    <property type="entry name" value="DUF7986"/>
    <property type="match status" value="1"/>
</dbReference>
<dbReference type="Proteomes" id="UP000653578">
    <property type="component" value="Unassembled WGS sequence"/>
</dbReference>
<reference evidence="1 2" key="1">
    <citation type="submission" date="2019-10" db="EMBL/GenBank/DDBJ databases">
        <title>Description of Paenibacillus humi sp. nov.</title>
        <authorList>
            <person name="Carlier A."/>
            <person name="Qi S."/>
        </authorList>
    </citation>
    <scope>NUCLEOTIDE SEQUENCE [LARGE SCALE GENOMIC DNA]</scope>
    <source>
        <strain evidence="1 2">LMG 31461</strain>
    </source>
</reference>
<accession>A0ABX1XL41</accession>
<evidence type="ECO:0000313" key="1">
    <source>
        <dbReference type="EMBL" id="NOU69237.1"/>
    </source>
</evidence>